<dbReference type="Pfam" id="PF00622">
    <property type="entry name" value="SPRY"/>
    <property type="match status" value="1"/>
</dbReference>
<dbReference type="InterPro" id="IPR001870">
    <property type="entry name" value="B30.2/SPRY"/>
</dbReference>
<dbReference type="GO" id="GO:0005737">
    <property type="term" value="C:cytoplasm"/>
    <property type="evidence" value="ECO:0007669"/>
    <property type="project" value="UniProtKB-ARBA"/>
</dbReference>
<dbReference type="Pfam" id="PF13765">
    <property type="entry name" value="PRY"/>
    <property type="match status" value="1"/>
</dbReference>
<comment type="caution">
    <text evidence="5">The sequence shown here is derived from an EMBL/GenBank/DDBJ whole genome shotgun (WGS) entry which is preliminary data.</text>
</comment>
<dbReference type="InterPro" id="IPR006574">
    <property type="entry name" value="PRY"/>
</dbReference>
<evidence type="ECO:0000256" key="2">
    <source>
        <dbReference type="ARBA" id="ARBA00022771"/>
    </source>
</evidence>
<dbReference type="EMBL" id="JARO02014160">
    <property type="protein sequence ID" value="KPP58339.1"/>
    <property type="molecule type" value="Genomic_DNA"/>
</dbReference>
<keyword evidence="3" id="KW-0862">Zinc</keyword>
<evidence type="ECO:0000313" key="6">
    <source>
        <dbReference type="Proteomes" id="UP000034805"/>
    </source>
</evidence>
<dbReference type="PANTHER" id="PTHR25465:SF80">
    <property type="entry name" value="TRIPARTITE MOTIF-CONTAINING PROTEIN 16-LIKE"/>
    <property type="match status" value="1"/>
</dbReference>
<protein>
    <recommendedName>
        <fullName evidence="4">B30.2/SPRY domain-containing protein</fullName>
    </recommendedName>
</protein>
<dbReference type="Proteomes" id="UP000034805">
    <property type="component" value="Unassembled WGS sequence"/>
</dbReference>
<dbReference type="PANTHER" id="PTHR25465">
    <property type="entry name" value="B-BOX DOMAIN CONTAINING"/>
    <property type="match status" value="1"/>
</dbReference>
<keyword evidence="1" id="KW-0479">Metal-binding</keyword>
<reference evidence="5 6" key="1">
    <citation type="submission" date="2015-08" db="EMBL/GenBank/DDBJ databases">
        <title>The genome of the Asian arowana (Scleropages formosus).</title>
        <authorList>
            <person name="Tan M.H."/>
            <person name="Gan H.M."/>
            <person name="Croft L.J."/>
            <person name="Austin C.M."/>
        </authorList>
    </citation>
    <scope>NUCLEOTIDE SEQUENCE [LARGE SCALE GENOMIC DNA]</scope>
    <source>
        <strain evidence="5">Aro1</strain>
    </source>
</reference>
<dbReference type="InterPro" id="IPR003877">
    <property type="entry name" value="SPRY_dom"/>
</dbReference>
<evidence type="ECO:0000259" key="4">
    <source>
        <dbReference type="PROSITE" id="PS50188"/>
    </source>
</evidence>
<dbReference type="Gene3D" id="2.60.120.920">
    <property type="match status" value="1"/>
</dbReference>
<keyword evidence="2" id="KW-0863">Zinc-finger</keyword>
<evidence type="ECO:0000256" key="1">
    <source>
        <dbReference type="ARBA" id="ARBA00022723"/>
    </source>
</evidence>
<organism evidence="5 6">
    <name type="scientific">Scleropages formosus</name>
    <name type="common">Asian bonytongue</name>
    <name type="synonym">Osteoglossum formosum</name>
    <dbReference type="NCBI Taxonomy" id="113540"/>
    <lineage>
        <taxon>Eukaryota</taxon>
        <taxon>Metazoa</taxon>
        <taxon>Chordata</taxon>
        <taxon>Craniata</taxon>
        <taxon>Vertebrata</taxon>
        <taxon>Euteleostomi</taxon>
        <taxon>Actinopterygii</taxon>
        <taxon>Neopterygii</taxon>
        <taxon>Teleostei</taxon>
        <taxon>Osteoglossocephala</taxon>
        <taxon>Osteoglossomorpha</taxon>
        <taxon>Osteoglossiformes</taxon>
        <taxon>Osteoglossidae</taxon>
        <taxon>Scleropages</taxon>
    </lineage>
</organism>
<sequence length="263" mass="29290">MTREYDYLAPVSTKNTGGKWGACVLLFGFHSAPYVDGWTVSFRHQYAVALADGRDFEGKANGGAAAAASYPTYEPNVPEPQSREELLKYDRTAQKLLWISEGTRKVSRMSEDVCPYLDRPERYDHSPQVLCKENLWGSRGYWEVEYTGWVVIGIVCEGAPRRAQDGACGIGENDRSWGLGWAGSCYQAWHNGENVDIEAKACSVIGVYADQPAGILSFYAVEGQGDSKAVKLLHRYKTSFKEPLQPAFWVGSKSFCWIQSKAE</sequence>
<dbReference type="PROSITE" id="PS50188">
    <property type="entry name" value="B302_SPRY"/>
    <property type="match status" value="1"/>
</dbReference>
<proteinExistence type="predicted"/>
<evidence type="ECO:0000313" key="5">
    <source>
        <dbReference type="EMBL" id="KPP58339.1"/>
    </source>
</evidence>
<accession>A0A0P7W6K1</accession>
<dbReference type="SUPFAM" id="SSF49899">
    <property type="entry name" value="Concanavalin A-like lectins/glucanases"/>
    <property type="match status" value="1"/>
</dbReference>
<feature type="domain" description="B30.2/SPRY" evidence="4">
    <location>
        <begin position="65"/>
        <end position="263"/>
    </location>
</feature>
<name>A0A0P7W6K1_SCLFO</name>
<dbReference type="AlphaFoldDB" id="A0A0P7W6K1"/>
<gene>
    <name evidence="5" type="ORF">Z043_123846</name>
</gene>
<dbReference type="InterPro" id="IPR043136">
    <property type="entry name" value="B30.2/SPRY_sf"/>
</dbReference>
<dbReference type="SMART" id="SM00449">
    <property type="entry name" value="SPRY"/>
    <property type="match status" value="1"/>
</dbReference>
<evidence type="ECO:0000256" key="3">
    <source>
        <dbReference type="ARBA" id="ARBA00022833"/>
    </source>
</evidence>
<dbReference type="GO" id="GO:0008270">
    <property type="term" value="F:zinc ion binding"/>
    <property type="evidence" value="ECO:0007669"/>
    <property type="project" value="UniProtKB-KW"/>
</dbReference>
<dbReference type="InterPro" id="IPR051051">
    <property type="entry name" value="E3_ubiq-ligase_TRIM/RNF"/>
</dbReference>
<dbReference type="InterPro" id="IPR013320">
    <property type="entry name" value="ConA-like_dom_sf"/>
</dbReference>